<feature type="compositionally biased region" description="Low complexity" evidence="1">
    <location>
        <begin position="109"/>
        <end position="120"/>
    </location>
</feature>
<reference evidence="2 3" key="1">
    <citation type="submission" date="2019-05" db="EMBL/GenBank/DDBJ databases">
        <authorList>
            <consortium name="Science for Life Laboratories"/>
        </authorList>
    </citation>
    <scope>NUCLEOTIDE SEQUENCE [LARGE SCALE GENOMIC DNA]</scope>
    <source>
        <strain evidence="2">Soil9</strain>
    </source>
</reference>
<feature type="compositionally biased region" description="Acidic residues" evidence="1">
    <location>
        <begin position="140"/>
        <end position="155"/>
    </location>
</feature>
<feature type="compositionally biased region" description="Acidic residues" evidence="1">
    <location>
        <begin position="121"/>
        <end position="133"/>
    </location>
</feature>
<feature type="compositionally biased region" description="Basic residues" evidence="1">
    <location>
        <begin position="92"/>
        <end position="105"/>
    </location>
</feature>
<feature type="region of interest" description="Disordered" evidence="1">
    <location>
        <begin position="1"/>
        <end position="164"/>
    </location>
</feature>
<proteinExistence type="predicted"/>
<evidence type="ECO:0000313" key="3">
    <source>
        <dbReference type="Proteomes" id="UP000464178"/>
    </source>
</evidence>
<keyword evidence="3" id="KW-1185">Reference proteome</keyword>
<evidence type="ECO:0000256" key="1">
    <source>
        <dbReference type="SAM" id="MobiDB-lite"/>
    </source>
</evidence>
<feature type="compositionally biased region" description="Basic residues" evidence="1">
    <location>
        <begin position="1"/>
        <end position="10"/>
    </location>
</feature>
<feature type="compositionally biased region" description="Acidic residues" evidence="1">
    <location>
        <begin position="54"/>
        <end position="78"/>
    </location>
</feature>
<dbReference type="KEGG" id="gms:SOIL9_54640"/>
<gene>
    <name evidence="2" type="ORF">SOIL9_54640</name>
</gene>
<dbReference type="AlphaFoldDB" id="A0A6P2CYG9"/>
<name>A0A6P2CYG9_9BACT</name>
<dbReference type="Proteomes" id="UP000464178">
    <property type="component" value="Chromosome"/>
</dbReference>
<sequence>MRRRGHRHQKQTQMTDPLDNNDDWADLAREFALDKPSAPAPADCEDRAEATEPLADDAAPEGAESEGAEEFDDAEDAPGGDGADGDAAPGTGRKRRRRRRRRRKGGAGDTAAPVAGAASEENGESGDESDETAEVVSSNDDYDASPGEEVEDFETEPAPLAAEEDTANDVLRELIATWNVPSWDSIVSGLYRPG</sequence>
<organism evidence="2 3">
    <name type="scientific">Gemmata massiliana</name>
    <dbReference type="NCBI Taxonomy" id="1210884"/>
    <lineage>
        <taxon>Bacteria</taxon>
        <taxon>Pseudomonadati</taxon>
        <taxon>Planctomycetota</taxon>
        <taxon>Planctomycetia</taxon>
        <taxon>Gemmatales</taxon>
        <taxon>Gemmataceae</taxon>
        <taxon>Gemmata</taxon>
    </lineage>
</organism>
<accession>A0A6P2CYG9</accession>
<dbReference type="EMBL" id="LR593886">
    <property type="protein sequence ID" value="VTR92250.1"/>
    <property type="molecule type" value="Genomic_DNA"/>
</dbReference>
<protein>
    <submittedName>
        <fullName evidence="2">Uncharacterized protein</fullName>
    </submittedName>
</protein>
<evidence type="ECO:0000313" key="2">
    <source>
        <dbReference type="EMBL" id="VTR92250.1"/>
    </source>
</evidence>